<keyword evidence="6" id="KW-1185">Reference proteome</keyword>
<dbReference type="InterPro" id="IPR059106">
    <property type="entry name" value="WHD_MalT"/>
</dbReference>
<dbReference type="SUPFAM" id="SSF52540">
    <property type="entry name" value="P-loop containing nucleoside triphosphate hydrolases"/>
    <property type="match status" value="1"/>
</dbReference>
<reference evidence="5 6" key="1">
    <citation type="submission" date="2019-07" db="EMBL/GenBank/DDBJ databases">
        <title>Microlunatus dokdonensis sp. nov. isolated from the rhizospheric soil of the wild plant Elymus tsukushiensis.</title>
        <authorList>
            <person name="Ghim S.-Y."/>
            <person name="Hwang Y.-J."/>
            <person name="Son J.-S."/>
            <person name="Shin J.-H."/>
        </authorList>
    </citation>
    <scope>NUCLEOTIDE SEQUENCE [LARGE SCALE GENOMIC DNA]</scope>
    <source>
        <strain evidence="5 6">KUDC0627</strain>
    </source>
</reference>
<name>A0A516Q474_9ACTN</name>
<dbReference type="SMART" id="SM00421">
    <property type="entry name" value="HTH_LUXR"/>
    <property type="match status" value="1"/>
</dbReference>
<dbReference type="Gene3D" id="1.25.40.10">
    <property type="entry name" value="Tetratricopeptide repeat domain"/>
    <property type="match status" value="1"/>
</dbReference>
<dbReference type="GO" id="GO:0006355">
    <property type="term" value="P:regulation of DNA-templated transcription"/>
    <property type="evidence" value="ECO:0007669"/>
    <property type="project" value="InterPro"/>
</dbReference>
<dbReference type="CDD" id="cd06170">
    <property type="entry name" value="LuxR_C_like"/>
    <property type="match status" value="1"/>
</dbReference>
<dbReference type="InterPro" id="IPR011990">
    <property type="entry name" value="TPR-like_helical_dom_sf"/>
</dbReference>
<dbReference type="SUPFAM" id="SSF46894">
    <property type="entry name" value="C-terminal effector domain of the bipartite response regulators"/>
    <property type="match status" value="1"/>
</dbReference>
<feature type="domain" description="HTH luxR-type" evidence="4">
    <location>
        <begin position="801"/>
        <end position="866"/>
    </location>
</feature>
<dbReference type="PANTHER" id="PTHR44688">
    <property type="entry name" value="DNA-BINDING TRANSCRIPTIONAL ACTIVATOR DEVR_DOSR"/>
    <property type="match status" value="1"/>
</dbReference>
<dbReference type="Pfam" id="PF00196">
    <property type="entry name" value="GerE"/>
    <property type="match status" value="1"/>
</dbReference>
<dbReference type="PRINTS" id="PR00038">
    <property type="entry name" value="HTHLUXR"/>
</dbReference>
<dbReference type="EMBL" id="CP041692">
    <property type="protein sequence ID" value="QDP98239.1"/>
    <property type="molecule type" value="Genomic_DNA"/>
</dbReference>
<dbReference type="RefSeq" id="WP_143988180.1">
    <property type="nucleotide sequence ID" value="NZ_CP041692.1"/>
</dbReference>
<proteinExistence type="predicted"/>
<dbReference type="InterPro" id="IPR027417">
    <property type="entry name" value="P-loop_NTPase"/>
</dbReference>
<dbReference type="AlphaFoldDB" id="A0A516Q474"/>
<evidence type="ECO:0000313" key="6">
    <source>
        <dbReference type="Proteomes" id="UP000319263"/>
    </source>
</evidence>
<accession>A0A516Q474</accession>
<dbReference type="PANTHER" id="PTHR44688:SF16">
    <property type="entry name" value="DNA-BINDING TRANSCRIPTIONAL ACTIVATOR DEVR_DOSR"/>
    <property type="match status" value="1"/>
</dbReference>
<protein>
    <recommendedName>
        <fullName evidence="4">HTH luxR-type domain-containing protein</fullName>
    </recommendedName>
</protein>
<dbReference type="Pfam" id="PF25873">
    <property type="entry name" value="WHD_MalT"/>
    <property type="match status" value="1"/>
</dbReference>
<evidence type="ECO:0000256" key="2">
    <source>
        <dbReference type="ARBA" id="ARBA00023125"/>
    </source>
</evidence>
<evidence type="ECO:0000313" key="5">
    <source>
        <dbReference type="EMBL" id="QDP98239.1"/>
    </source>
</evidence>
<dbReference type="KEGG" id="mik:FOE78_22115"/>
<dbReference type="PROSITE" id="PS50043">
    <property type="entry name" value="HTH_LUXR_2"/>
    <property type="match status" value="1"/>
</dbReference>
<dbReference type="InterPro" id="IPR036388">
    <property type="entry name" value="WH-like_DNA-bd_sf"/>
</dbReference>
<keyword evidence="2" id="KW-0238">DNA-binding</keyword>
<dbReference type="Gene3D" id="3.40.50.300">
    <property type="entry name" value="P-loop containing nucleotide triphosphate hydrolases"/>
    <property type="match status" value="1"/>
</dbReference>
<evidence type="ECO:0000259" key="4">
    <source>
        <dbReference type="PROSITE" id="PS50043"/>
    </source>
</evidence>
<organism evidence="5 6">
    <name type="scientific">Microlunatus elymi</name>
    <dbReference type="NCBI Taxonomy" id="2596828"/>
    <lineage>
        <taxon>Bacteria</taxon>
        <taxon>Bacillati</taxon>
        <taxon>Actinomycetota</taxon>
        <taxon>Actinomycetes</taxon>
        <taxon>Propionibacteriales</taxon>
        <taxon>Propionibacteriaceae</taxon>
        <taxon>Microlunatus</taxon>
    </lineage>
</organism>
<evidence type="ECO:0000256" key="1">
    <source>
        <dbReference type="ARBA" id="ARBA00023015"/>
    </source>
</evidence>
<keyword evidence="3" id="KW-0804">Transcription</keyword>
<dbReference type="InterPro" id="IPR000792">
    <property type="entry name" value="Tscrpt_reg_LuxR_C"/>
</dbReference>
<dbReference type="InterPro" id="IPR016032">
    <property type="entry name" value="Sig_transdc_resp-reg_C-effctor"/>
</dbReference>
<gene>
    <name evidence="5" type="ORF">FOE78_22115</name>
</gene>
<dbReference type="Gene3D" id="1.10.10.10">
    <property type="entry name" value="Winged helix-like DNA-binding domain superfamily/Winged helix DNA-binding domain"/>
    <property type="match status" value="1"/>
</dbReference>
<dbReference type="Proteomes" id="UP000319263">
    <property type="component" value="Chromosome"/>
</dbReference>
<dbReference type="GO" id="GO:0003677">
    <property type="term" value="F:DNA binding"/>
    <property type="evidence" value="ECO:0007669"/>
    <property type="project" value="UniProtKB-KW"/>
</dbReference>
<evidence type="ECO:0000256" key="3">
    <source>
        <dbReference type="ARBA" id="ARBA00023163"/>
    </source>
</evidence>
<sequence length="889" mass="98490">MDSDPVATTISRAKLQPPALTNGFVRRQRLHVLIDEAVTGPLTLVIAPAGSGKTSLLSSWAAEHSRSTAWLSLDTADRDPVQLWTGVIAALDSIAPGYGSGALALLRHPGEHFEVVQDLLNELYGEDHEPAVLVIEDVHLVDDTRETAESLAAFVQALPPWLRVVLTSRRKARLPVDRLRVRGQLRELHFAELRFSHGEAKDMLTKIAPAMPEEEMASAVRRAGGWAASIRLAALAWREGAARPDAQQDEPYDFLMHVDYLWHELLEGEDPELVQTLVAVSIVERVNASLATALTGRDNAAAILARAEAHGQFVTRLSSPGWYAVHRLVADLLTAELEGRSPERLHELHRLAGRWFEQHDEISMALTHWLKGDRPREALRLIADQNAALYDSGRESVIAGTLAQIPIEIATADLTSMTRYAWCHLLVDRRKFLTLVDQLIQWAEDASDPSRRDISEIERSRIDILAAIAHTVRGDWLRGGQEARHALSELGPRWPQDGLGRFGWNMVAREIALSERWDDSVAEVREMMQLLSLDPERRVAFEATRALGEALSGHPVDALRVSAGIRRLSDSNNMTILRAESSIADAVASRELGDRSRAIRLLQELDETAVGPAEYTKLLAKIELSLANLDAGDLDRAWALFDDAEDFMHNRLDGPGAHDWLARAGSLLALASGDAEQASTWAERIGDPFWAGYSSARILIASGERAQAARLLGELSPRCVRHSVLHRLLLARATTSSEESLEHVVAAVELATQNGLLQTIASEGPQAVALIERAAWRAPRTWLNRLRRAATPDLEQRARDMPGLVESLTERERDVLRLLPSRLTLREIADELYISVNTLKFHLKVIYRKLGCGSRAEAADLARTFGRIKWSDRSLTGSAHPQSLSTRRL</sequence>
<keyword evidence="1" id="KW-0805">Transcription regulation</keyword>
<dbReference type="OrthoDB" id="134985at2"/>